<evidence type="ECO:0000256" key="1">
    <source>
        <dbReference type="SAM" id="SignalP"/>
    </source>
</evidence>
<keyword evidence="1" id="KW-0732">Signal</keyword>
<dbReference type="AlphaFoldDB" id="A0A1M4XGD8"/>
<evidence type="ECO:0008006" key="4">
    <source>
        <dbReference type="Google" id="ProtNLM"/>
    </source>
</evidence>
<dbReference type="InterPro" id="IPR012467">
    <property type="entry name" value="DUF1684"/>
</dbReference>
<feature type="signal peptide" evidence="1">
    <location>
        <begin position="1"/>
        <end position="23"/>
    </location>
</feature>
<protein>
    <recommendedName>
        <fullName evidence="4">DUF1684 domain-containing protein</fullName>
    </recommendedName>
</protein>
<evidence type="ECO:0000313" key="3">
    <source>
        <dbReference type="Proteomes" id="UP000242857"/>
    </source>
</evidence>
<organism evidence="2 3">
    <name type="scientific">Thermomonas hydrothermalis</name>
    <dbReference type="NCBI Taxonomy" id="213588"/>
    <lineage>
        <taxon>Bacteria</taxon>
        <taxon>Pseudomonadati</taxon>
        <taxon>Pseudomonadota</taxon>
        <taxon>Gammaproteobacteria</taxon>
        <taxon>Lysobacterales</taxon>
        <taxon>Lysobacteraceae</taxon>
        <taxon>Thermomonas</taxon>
    </lineage>
</organism>
<feature type="chain" id="PRO_5013336314" description="DUF1684 domain-containing protein" evidence="1">
    <location>
        <begin position="24"/>
        <end position="317"/>
    </location>
</feature>
<dbReference type="RefSeq" id="WP_084602391.1">
    <property type="nucleotide sequence ID" value="NZ_FQUK01000021.1"/>
</dbReference>
<reference evidence="3" key="1">
    <citation type="submission" date="2016-11" db="EMBL/GenBank/DDBJ databases">
        <authorList>
            <person name="Varghese N."/>
            <person name="Submissions S."/>
        </authorList>
    </citation>
    <scope>NUCLEOTIDE SEQUENCE [LARGE SCALE GENOMIC DNA]</scope>
    <source>
        <strain evidence="3">DSM 14834</strain>
    </source>
</reference>
<evidence type="ECO:0000313" key="2">
    <source>
        <dbReference type="EMBL" id="SHE92727.1"/>
    </source>
</evidence>
<name>A0A1M4XGD8_9GAMM</name>
<dbReference type="PANTHER" id="PTHR41913">
    <property type="entry name" value="DUF1684 DOMAIN-CONTAINING PROTEIN"/>
    <property type="match status" value="1"/>
</dbReference>
<proteinExistence type="predicted"/>
<dbReference type="STRING" id="213588.SAMN02745204_01425"/>
<sequence>MVSTRTLMLCALQVLLVACQAQTGPDPAALAAKARARAAFEASEQSWRRARVAELTRPDGWTSLIGLHWLEPGTHRVGSGADNGIRLAMGPAHLGIFQVKKDGTVFFTADTDVTLDGVTSRGGQLRSDADPAGASVIGFDDGKGQAMVIARGGRLALRVKHADADSRLRFTGLDYWPGGPDWILPARFIPHPPGTTLSVMNVLGMTEPMPNPGVLEFRRNGTRYRLEALDQGDGQLFIVFADATSGHGSYGAGRFLQAPWPDAQGQVRLDFNRAYNPPCAFTLFATCPLPPPQNRLRLRVEAGEKAYRKPAPLVPSA</sequence>
<dbReference type="Proteomes" id="UP000242857">
    <property type="component" value="Unassembled WGS sequence"/>
</dbReference>
<keyword evidence="3" id="KW-1185">Reference proteome</keyword>
<dbReference type="PROSITE" id="PS51257">
    <property type="entry name" value="PROKAR_LIPOPROTEIN"/>
    <property type="match status" value="1"/>
</dbReference>
<accession>A0A1M4XGD8</accession>
<dbReference type="PANTHER" id="PTHR41913:SF1">
    <property type="entry name" value="DUF1684 DOMAIN-CONTAINING PROTEIN"/>
    <property type="match status" value="1"/>
</dbReference>
<dbReference type="EMBL" id="FQUK01000021">
    <property type="protein sequence ID" value="SHE92727.1"/>
    <property type="molecule type" value="Genomic_DNA"/>
</dbReference>
<gene>
    <name evidence="2" type="ORF">SAMN02745204_01425</name>
</gene>
<dbReference type="Pfam" id="PF07920">
    <property type="entry name" value="DUF1684"/>
    <property type="match status" value="1"/>
</dbReference>